<dbReference type="InterPro" id="IPR001296">
    <property type="entry name" value="Glyco_trans_1"/>
</dbReference>
<dbReference type="Proteomes" id="UP001055185">
    <property type="component" value="Unassembled WGS sequence"/>
</dbReference>
<sequence length="535" mass="58765">MYSNYAKLQQLQLPKQPYYETQNTYLLVYAPGRSRALENTLDFQLHRKFRLVSELGAALTPSVAGVVVVAEDVEFLSTTLSYFAQALQEGSDFAACDAVFGFEGDTALYRGPKHLAGARCAVLSRGLLEECRDAGCDLGQPGALLTLAAGRAQNPRHIPQALLRYRREISAGDIFGEKDRRALLLSHELNMTGAPIVAVSALPILQKLGYEVAVLGPSDGGSLPLFVEAGASVVTNPDCVTSSTLWGLATGCDFVLANTVVEAEAIRMLNGAPVPVLWWLHDAFAGYGYIAHRVPKQLAENIHVCAVGSHATAAMHSIRPDFFIRQLIYGLPDYAQESFGTYDTGYAQGRPLFVNVGAFERRKGQDILVQAIRLLPEETRRRAAFLFVGKGSDKALLAQVRELTRDCPEDVFYVKRLERPEIKSLMAQCACVVCSSRDDPMPTFVTEGLIFGKPSIVSEHTGTAGLVTEGVDGFIYRDDDPAQLAQRLQYAIDHPEQLAGMQSACRTLYEKYYSPRAFEETLTTYVQEFDKAPEE</sequence>
<feature type="domain" description="Glycosyl transferase family 1" evidence="2">
    <location>
        <begin position="348"/>
        <end position="501"/>
    </location>
</feature>
<evidence type="ECO:0000313" key="3">
    <source>
        <dbReference type="EMBL" id="GJN63973.1"/>
    </source>
</evidence>
<evidence type="ECO:0000313" key="4">
    <source>
        <dbReference type="Proteomes" id="UP001055185"/>
    </source>
</evidence>
<comment type="caution">
    <text evidence="3">The sequence shown here is derived from an EMBL/GenBank/DDBJ whole genome shotgun (WGS) entry which is preliminary data.</text>
</comment>
<proteinExistence type="predicted"/>
<dbReference type="AlphaFoldDB" id="A0AA37MYL0"/>
<dbReference type="InterPro" id="IPR041693">
    <property type="entry name" value="Glyco_trans_4_5"/>
</dbReference>
<evidence type="ECO:0000259" key="2">
    <source>
        <dbReference type="Pfam" id="PF00534"/>
    </source>
</evidence>
<dbReference type="PANTHER" id="PTHR46401:SF2">
    <property type="entry name" value="GLYCOSYLTRANSFERASE WBBK-RELATED"/>
    <property type="match status" value="1"/>
</dbReference>
<dbReference type="Pfam" id="PF00534">
    <property type="entry name" value="Glycos_transf_1"/>
    <property type="match status" value="1"/>
</dbReference>
<dbReference type="EMBL" id="BQKV01000022">
    <property type="protein sequence ID" value="GJN63973.1"/>
    <property type="molecule type" value="Genomic_DNA"/>
</dbReference>
<dbReference type="GO" id="GO:0009103">
    <property type="term" value="P:lipopolysaccharide biosynthetic process"/>
    <property type="evidence" value="ECO:0007669"/>
    <property type="project" value="TreeGrafter"/>
</dbReference>
<keyword evidence="4" id="KW-1185">Reference proteome</keyword>
<accession>A0AA37MYL0</accession>
<dbReference type="SUPFAM" id="SSF53756">
    <property type="entry name" value="UDP-Glycosyltransferase/glycogen phosphorylase"/>
    <property type="match status" value="1"/>
</dbReference>
<protein>
    <recommendedName>
        <fullName evidence="2">Glycosyl transferase family 1 domain-containing protein</fullName>
    </recommendedName>
</protein>
<name>A0AA37MYL0_9FIRM</name>
<dbReference type="Pfam" id="PF16994">
    <property type="entry name" value="Glyco_trans_4_5"/>
    <property type="match status" value="1"/>
</dbReference>
<dbReference type="Gene3D" id="3.40.50.2000">
    <property type="entry name" value="Glycogen Phosphorylase B"/>
    <property type="match status" value="1"/>
</dbReference>
<organism evidence="3 4">
    <name type="scientific">Faecalibacterium gallinarum</name>
    <dbReference type="NCBI Taxonomy" id="2903556"/>
    <lineage>
        <taxon>Bacteria</taxon>
        <taxon>Bacillati</taxon>
        <taxon>Bacillota</taxon>
        <taxon>Clostridia</taxon>
        <taxon>Eubacteriales</taxon>
        <taxon>Oscillospiraceae</taxon>
        <taxon>Faecalibacterium</taxon>
    </lineage>
</organism>
<gene>
    <name evidence="3" type="ORF">JCM17207_05980</name>
</gene>
<reference evidence="3" key="1">
    <citation type="journal article" date="2022" name="Int. J. Syst. Evol. Microbiol.">
        <title>Genome-based, phenotypic and chemotaxonomic classification of Faecalibacterium strains: proposal of three novel species Faecalibacterium duncaniae sp. nov., Faecalibacterium hattorii sp. nov. and Faecalibacterium gallinarum sp. nov. .</title>
        <authorList>
            <person name="Sakamoto M."/>
            <person name="Sakurai N."/>
            <person name="Tanno H."/>
            <person name="Iino T."/>
            <person name="Ohkuma M."/>
            <person name="Endo A."/>
        </authorList>
    </citation>
    <scope>NUCLEOTIDE SEQUENCE</scope>
    <source>
        <strain evidence="3">JCM 17207</strain>
    </source>
</reference>
<dbReference type="PANTHER" id="PTHR46401">
    <property type="entry name" value="GLYCOSYLTRANSFERASE WBBK-RELATED"/>
    <property type="match status" value="1"/>
</dbReference>
<dbReference type="GO" id="GO:0016757">
    <property type="term" value="F:glycosyltransferase activity"/>
    <property type="evidence" value="ECO:0007669"/>
    <property type="project" value="InterPro"/>
</dbReference>
<dbReference type="CDD" id="cd03801">
    <property type="entry name" value="GT4_PimA-like"/>
    <property type="match status" value="1"/>
</dbReference>
<dbReference type="RefSeq" id="WP_238316210.1">
    <property type="nucleotide sequence ID" value="NZ_BQKV01000022.1"/>
</dbReference>
<keyword evidence="1" id="KW-0808">Transferase</keyword>
<evidence type="ECO:0000256" key="1">
    <source>
        <dbReference type="ARBA" id="ARBA00022679"/>
    </source>
</evidence>